<reference evidence="2" key="2">
    <citation type="journal article" date="2013" name="Mar. Genomics">
        <title>Expression of sulfatases in Rhodopirellula baltica and the diversity of sulfatases in the genus Rhodopirellula.</title>
        <authorList>
            <person name="Wegner C.E."/>
            <person name="Richter-Heitmann T."/>
            <person name="Klindworth A."/>
            <person name="Klockow C."/>
            <person name="Richter M."/>
            <person name="Achstetter T."/>
            <person name="Glockner F.O."/>
            <person name="Harder J."/>
        </authorList>
    </citation>
    <scope>NUCLEOTIDE SEQUENCE [LARGE SCALE GENOMIC DNA]</scope>
    <source>
        <strain evidence="2">6C</strain>
    </source>
</reference>
<protein>
    <submittedName>
        <fullName evidence="2">Uncharacterized protein</fullName>
    </submittedName>
</protein>
<organism evidence="2 3">
    <name type="scientific">Rhodopirellula europaea 6C</name>
    <dbReference type="NCBI Taxonomy" id="1263867"/>
    <lineage>
        <taxon>Bacteria</taxon>
        <taxon>Pseudomonadati</taxon>
        <taxon>Planctomycetota</taxon>
        <taxon>Planctomycetia</taxon>
        <taxon>Pirellulales</taxon>
        <taxon>Pirellulaceae</taxon>
        <taxon>Rhodopirellula</taxon>
    </lineage>
</organism>
<comment type="caution">
    <text evidence="2">The sequence shown here is derived from an EMBL/GenBank/DDBJ whole genome shotgun (WGS) entry which is preliminary data.</text>
</comment>
<keyword evidence="3" id="KW-1185">Reference proteome</keyword>
<reference evidence="2" key="1">
    <citation type="submission" date="2012-11" db="EMBL/GenBank/DDBJ databases">
        <title>Permanent draft genomes of Rhodopirellula europaea strain SH398 and 6C.</title>
        <authorList>
            <person name="Richter M."/>
            <person name="Richter-Heitmann T."/>
            <person name="Frank C."/>
            <person name="Harder J."/>
            <person name="Glockner F.O."/>
        </authorList>
    </citation>
    <scope>NUCLEOTIDE SEQUENCE</scope>
    <source>
        <strain evidence="2">6C</strain>
    </source>
</reference>
<dbReference type="Proteomes" id="UP000011529">
    <property type="component" value="Unassembled WGS sequence"/>
</dbReference>
<dbReference type="EMBL" id="ANMO01000204">
    <property type="protein sequence ID" value="EMB14880.1"/>
    <property type="molecule type" value="Genomic_DNA"/>
</dbReference>
<proteinExistence type="predicted"/>
<dbReference type="PATRIC" id="fig|1263867.3.peg.4702"/>
<evidence type="ECO:0000313" key="3">
    <source>
        <dbReference type="Proteomes" id="UP000011529"/>
    </source>
</evidence>
<gene>
    <name evidence="2" type="ORF">RE6C_04388</name>
</gene>
<accession>M2AD01</accession>
<evidence type="ECO:0000256" key="1">
    <source>
        <dbReference type="SAM" id="MobiDB-lite"/>
    </source>
</evidence>
<evidence type="ECO:0000313" key="2">
    <source>
        <dbReference type="EMBL" id="EMB14880.1"/>
    </source>
</evidence>
<name>M2AD01_9BACT</name>
<sequence>METKKPKNDEGLAMGFSQGSGEDNNVLQNNFLKLAH</sequence>
<feature type="region of interest" description="Disordered" evidence="1">
    <location>
        <begin position="1"/>
        <end position="25"/>
    </location>
</feature>
<dbReference type="AlphaFoldDB" id="M2AD01"/>
<feature type="compositionally biased region" description="Basic and acidic residues" evidence="1">
    <location>
        <begin position="1"/>
        <end position="10"/>
    </location>
</feature>